<keyword evidence="1" id="KW-0418">Kinase</keyword>
<dbReference type="Proteomes" id="UP000237647">
    <property type="component" value="Unassembled WGS sequence"/>
</dbReference>
<evidence type="ECO:0000313" key="2">
    <source>
        <dbReference type="Proteomes" id="UP000237647"/>
    </source>
</evidence>
<comment type="caution">
    <text evidence="1">The sequence shown here is derived from an EMBL/GenBank/DDBJ whole genome shotgun (WGS) entry which is preliminary data.</text>
</comment>
<organism evidence="1 2">
    <name type="scientific">Vreelandella songnenensis</name>
    <dbReference type="NCBI Taxonomy" id="1176243"/>
    <lineage>
        <taxon>Bacteria</taxon>
        <taxon>Pseudomonadati</taxon>
        <taxon>Pseudomonadota</taxon>
        <taxon>Gammaproteobacteria</taxon>
        <taxon>Oceanospirillales</taxon>
        <taxon>Halomonadaceae</taxon>
        <taxon>Vreelandella</taxon>
    </lineage>
</organism>
<keyword evidence="1" id="KW-0808">Transferase</keyword>
<protein>
    <submittedName>
        <fullName evidence="1">Lipopolysaccharide kinase (Kdo/WaaP) family protein</fullName>
    </submittedName>
</protein>
<dbReference type="OrthoDB" id="5584901at2"/>
<dbReference type="EMBL" id="PVTK01000004">
    <property type="protein sequence ID" value="PRY64862.1"/>
    <property type="molecule type" value="Genomic_DNA"/>
</dbReference>
<accession>A0A2T0V3W8</accession>
<reference evidence="1 2" key="1">
    <citation type="submission" date="2018-03" db="EMBL/GenBank/DDBJ databases">
        <title>Genomic Encyclopedia of Type Strains, Phase III (KMG-III): the genomes of soil and plant-associated and newly described type strains.</title>
        <authorList>
            <person name="Whitman W."/>
        </authorList>
    </citation>
    <scope>NUCLEOTIDE SEQUENCE [LARGE SCALE GENOMIC DNA]</scope>
    <source>
        <strain evidence="1 2">CGMCC 1.12152</strain>
    </source>
</reference>
<dbReference type="AlphaFoldDB" id="A0A2T0V3W8"/>
<gene>
    <name evidence="1" type="ORF">B0H98_104166</name>
</gene>
<dbReference type="RefSeq" id="WP_106374696.1">
    <property type="nucleotide sequence ID" value="NZ_PVTK01000004.1"/>
</dbReference>
<evidence type="ECO:0000313" key="1">
    <source>
        <dbReference type="EMBL" id="PRY64862.1"/>
    </source>
</evidence>
<name>A0A2T0V3W8_9GAMM</name>
<keyword evidence="2" id="KW-1185">Reference proteome</keyword>
<dbReference type="GO" id="GO:0016301">
    <property type="term" value="F:kinase activity"/>
    <property type="evidence" value="ECO:0007669"/>
    <property type="project" value="UniProtKB-KW"/>
</dbReference>
<dbReference type="SUPFAM" id="SSF56112">
    <property type="entry name" value="Protein kinase-like (PK-like)"/>
    <property type="match status" value="1"/>
</dbReference>
<dbReference type="InterPro" id="IPR011009">
    <property type="entry name" value="Kinase-like_dom_sf"/>
</dbReference>
<proteinExistence type="predicted"/>
<sequence length="233" mass="27097">MLKKLQRFRFSQQPCWYLVHGGPAAPSLSLEELEPLPELDRQSSSHFYFQAQTSTLFKLVRDKYSPREDFWRWLGRDIISKRLTGSYDAYKEFTSRRILEGLGQNTVAVRCYGVALNFLNPLGSLYAMERLDNCVTGHTYFERLDEARRSTFIDTLSAQVTELAQAGYYHRDLHLDNLLVDHQQRLIWIDTHVKALPASAKKRQALLDNMLTNSRIDGSGYREQLRARLAPYF</sequence>